<gene>
    <name evidence="1" type="ORF">G3KMM_00431</name>
</gene>
<reference evidence="1 2" key="2">
    <citation type="journal article" date="2020" name="Cell Rep.">
        <title>Acquisition and Adaptation of Ultra-small Parasitic Reduced Genome Bacteria to Mammalian Hosts.</title>
        <authorList>
            <person name="McLean J.S."/>
            <person name="Bor B."/>
            <person name="Kerns K.A."/>
            <person name="Liu Q."/>
            <person name="To T.T."/>
            <person name="Solden L."/>
            <person name="Hendrickson E.L."/>
            <person name="Wrighton K."/>
            <person name="Shi W."/>
            <person name="He X."/>
        </authorList>
    </citation>
    <scope>NUCLEOTIDE SEQUENCE [LARGE SCALE GENOMIC DNA]</scope>
    <source>
        <strain evidence="1 2">TM7_KMM_G3_1_HOT_351</strain>
    </source>
</reference>
<keyword evidence="2" id="KW-1185">Reference proteome</keyword>
<comment type="caution">
    <text evidence="1">The sequence shown here is derived from an EMBL/GenBank/DDBJ whole genome shotgun (WGS) entry which is preliminary data.</text>
</comment>
<evidence type="ECO:0008006" key="3">
    <source>
        <dbReference type="Google" id="ProtNLM"/>
    </source>
</evidence>
<name>A0ABY0FJM8_9BACT</name>
<protein>
    <recommendedName>
        <fullName evidence="3">Polymerase nucleotidyl transferase domain-containing protein</fullName>
    </recommendedName>
</protein>
<dbReference type="Proteomes" id="UP001191004">
    <property type="component" value="Unassembled WGS sequence"/>
</dbReference>
<organism evidence="1 2">
    <name type="scientific">Candidatus Nanosyncoccus nanoralicus</name>
    <dbReference type="NCBI Taxonomy" id="2171996"/>
    <lineage>
        <taxon>Bacteria</taxon>
        <taxon>Candidatus Saccharimonadota</taxon>
        <taxon>Candidatus Nanosyncoccalia</taxon>
        <taxon>Candidatus Nanosyncoccales</taxon>
        <taxon>Candidatus Nanosyncoccaceae</taxon>
        <taxon>Candidatus Nanosyncoccus</taxon>
    </lineage>
</organism>
<dbReference type="RefSeq" id="WP_129604962.1">
    <property type="nucleotide sequence ID" value="NZ_PRLL01000016.1"/>
</dbReference>
<evidence type="ECO:0000313" key="2">
    <source>
        <dbReference type="Proteomes" id="UP001191004"/>
    </source>
</evidence>
<dbReference type="EMBL" id="PRLL01000016">
    <property type="protein sequence ID" value="RYC73353.1"/>
    <property type="molecule type" value="Genomic_DNA"/>
</dbReference>
<proteinExistence type="predicted"/>
<accession>A0ABY0FJM8</accession>
<sequence length="93" mass="10302">MNIEEFVKTTIDQVRANLVKTSYIGGLRSGDTYIKEPVEFDLAVVVSTEDSKENKIKGSGNIKIARVDGETSSRTGTRNETVSRVRFAIHIVN</sequence>
<reference evidence="1 2" key="1">
    <citation type="journal article" date="2018" name="bioRxiv">
        <title>Evidence of independent acquisition and adaption of ultra-small bacteria to human hosts across the highly diverse yet reduced genomes of the phylum Saccharibacteria.</title>
        <authorList>
            <person name="McLean J.S."/>
            <person name="Bor B."/>
            <person name="To T.T."/>
            <person name="Liu Q."/>
            <person name="Kearns K.A."/>
            <person name="Solden L.M."/>
            <person name="Wrighton K.C."/>
            <person name="He X."/>
            <person name="Shi W."/>
        </authorList>
    </citation>
    <scope>NUCLEOTIDE SEQUENCE [LARGE SCALE GENOMIC DNA]</scope>
    <source>
        <strain evidence="1 2">TM7_KMM_G3_1_HOT_351</strain>
    </source>
</reference>
<evidence type="ECO:0000313" key="1">
    <source>
        <dbReference type="EMBL" id="RYC73353.1"/>
    </source>
</evidence>